<keyword evidence="1" id="KW-0812">Transmembrane</keyword>
<name>A0A7C4LN55_9PLAN</name>
<dbReference type="SUPFAM" id="SSF54523">
    <property type="entry name" value="Pili subunits"/>
    <property type="match status" value="1"/>
</dbReference>
<proteinExistence type="predicted"/>
<dbReference type="NCBIfam" id="TIGR04294">
    <property type="entry name" value="pre_pil_HX9DG"/>
    <property type="match status" value="1"/>
</dbReference>
<sequence>MQRVQVSVCSPCSLRGRVRGFTLIELLVVIAIIAILIGLLLPAVQQAREAARRAQCKNHLKQIGLALHNYESSFGCFPPGGLEDRNVGSSGLGASGFTLILPYLDQAASYNLYNFLEHYATAYNSGVLNQRIATFLCPSMVVPRNVPEVQCNVAGRPEVGAPASYLLSEGTTSFQHPALGMFPLVAPSGFGFTMNRCTRFQDITDGTSNTLAAGETTYQFANFRWGASACPGNPALNGTQRWGLARWGVGYPNSSLGNTASRMNNFTASSPTGYSSQHVGGMHGLLADGTVRFLSQNIDFSLYTALATKAGGEVLGEY</sequence>
<dbReference type="InterPro" id="IPR012902">
    <property type="entry name" value="N_methyl_site"/>
</dbReference>
<evidence type="ECO:0000259" key="2">
    <source>
        <dbReference type="Pfam" id="PF07596"/>
    </source>
</evidence>
<dbReference type="InterPro" id="IPR027558">
    <property type="entry name" value="Pre_pil_HX9DG_C"/>
</dbReference>
<dbReference type="EMBL" id="DSVQ01000019">
    <property type="protein sequence ID" value="HGT41013.1"/>
    <property type="molecule type" value="Genomic_DNA"/>
</dbReference>
<gene>
    <name evidence="3" type="ORF">ENS64_17345</name>
</gene>
<evidence type="ECO:0000256" key="1">
    <source>
        <dbReference type="SAM" id="Phobius"/>
    </source>
</evidence>
<feature type="transmembrane region" description="Helical" evidence="1">
    <location>
        <begin position="21"/>
        <end position="44"/>
    </location>
</feature>
<comment type="caution">
    <text evidence="3">The sequence shown here is derived from an EMBL/GenBank/DDBJ whole genome shotgun (WGS) entry which is preliminary data.</text>
</comment>
<dbReference type="AlphaFoldDB" id="A0A7C4LN55"/>
<feature type="domain" description="DUF1559" evidence="2">
    <location>
        <begin position="45"/>
        <end position="300"/>
    </location>
</feature>
<dbReference type="PANTHER" id="PTHR30093">
    <property type="entry name" value="GENERAL SECRETION PATHWAY PROTEIN G"/>
    <property type="match status" value="1"/>
</dbReference>
<organism evidence="3">
    <name type="scientific">Schlesneria paludicola</name>
    <dbReference type="NCBI Taxonomy" id="360056"/>
    <lineage>
        <taxon>Bacteria</taxon>
        <taxon>Pseudomonadati</taxon>
        <taxon>Planctomycetota</taxon>
        <taxon>Planctomycetia</taxon>
        <taxon>Planctomycetales</taxon>
        <taxon>Planctomycetaceae</taxon>
        <taxon>Schlesneria</taxon>
    </lineage>
</organism>
<dbReference type="Gene3D" id="3.30.700.10">
    <property type="entry name" value="Glycoprotein, Type 4 Pilin"/>
    <property type="match status" value="1"/>
</dbReference>
<dbReference type="Pfam" id="PF07963">
    <property type="entry name" value="N_methyl"/>
    <property type="match status" value="1"/>
</dbReference>
<accession>A0A7C4LN55</accession>
<keyword evidence="1" id="KW-0472">Membrane</keyword>
<dbReference type="InterPro" id="IPR045584">
    <property type="entry name" value="Pilin-like"/>
</dbReference>
<protein>
    <submittedName>
        <fullName evidence="3">DUF1559 domain-containing protein</fullName>
    </submittedName>
</protein>
<dbReference type="InterPro" id="IPR011453">
    <property type="entry name" value="DUF1559"/>
</dbReference>
<dbReference type="Pfam" id="PF07596">
    <property type="entry name" value="SBP_bac_10"/>
    <property type="match status" value="1"/>
</dbReference>
<dbReference type="NCBIfam" id="TIGR02532">
    <property type="entry name" value="IV_pilin_GFxxxE"/>
    <property type="match status" value="1"/>
</dbReference>
<dbReference type="PROSITE" id="PS00409">
    <property type="entry name" value="PROKAR_NTER_METHYL"/>
    <property type="match status" value="1"/>
</dbReference>
<dbReference type="PANTHER" id="PTHR30093:SF2">
    <property type="entry name" value="TYPE II SECRETION SYSTEM PROTEIN H"/>
    <property type="match status" value="1"/>
</dbReference>
<evidence type="ECO:0000313" key="3">
    <source>
        <dbReference type="EMBL" id="HGT41013.1"/>
    </source>
</evidence>
<reference evidence="3" key="1">
    <citation type="journal article" date="2020" name="mSystems">
        <title>Genome- and Community-Level Interaction Insights into Carbon Utilization and Element Cycling Functions of Hydrothermarchaeota in Hydrothermal Sediment.</title>
        <authorList>
            <person name="Zhou Z."/>
            <person name="Liu Y."/>
            <person name="Xu W."/>
            <person name="Pan J."/>
            <person name="Luo Z.H."/>
            <person name="Li M."/>
        </authorList>
    </citation>
    <scope>NUCLEOTIDE SEQUENCE [LARGE SCALE GENOMIC DNA]</scope>
    <source>
        <strain evidence="3">SpSt-508</strain>
    </source>
</reference>
<keyword evidence="1" id="KW-1133">Transmembrane helix</keyword>